<feature type="domain" description="2EXR" evidence="2">
    <location>
        <begin position="10"/>
        <end position="123"/>
    </location>
</feature>
<dbReference type="Pfam" id="PF20150">
    <property type="entry name" value="2EXR"/>
    <property type="match status" value="1"/>
</dbReference>
<dbReference type="AlphaFoldDB" id="A0A1E1JRE5"/>
<evidence type="ECO:0000256" key="1">
    <source>
        <dbReference type="SAM" id="MobiDB-lite"/>
    </source>
</evidence>
<dbReference type="OrthoDB" id="3562204at2759"/>
<evidence type="ECO:0000313" key="4">
    <source>
        <dbReference type="Proteomes" id="UP000178912"/>
    </source>
</evidence>
<sequence>MEFDFRPCNFVQFERLPKEIRRMIYAISSDRDPDVNLYAPEKLLVRVFSELFSDSPRKPQYERLEYKFSLVLVNRQRASQVNFVNRETYREYLDLYPNFLQLRWPLPGVRSSPIRFNARIDTIQMDVPSLFAITDVATPLDSATGVGGNPGQGSPIGLNIQQLRGFDWIQKLEVNIQFAPDDPAAPIVPPLIPEDLFGIQWLRTNILTGLLGPMVQNDTIPNDMLPNTLLREYLSDTYYLYYSEEEDDDMFWDPDAFNVHDAYMRLDRNRHACMEAFFKIRETGDGSTVEPMSPGNGQLPGRMSAQGLL</sequence>
<dbReference type="Proteomes" id="UP000178912">
    <property type="component" value="Unassembled WGS sequence"/>
</dbReference>
<evidence type="ECO:0000313" key="3">
    <source>
        <dbReference type="EMBL" id="CZS88417.1"/>
    </source>
</evidence>
<evidence type="ECO:0000259" key="2">
    <source>
        <dbReference type="Pfam" id="PF20150"/>
    </source>
</evidence>
<keyword evidence="4" id="KW-1185">Reference proteome</keyword>
<name>A0A1E1JRE5_9HELO</name>
<proteinExistence type="predicted"/>
<organism evidence="3 4">
    <name type="scientific">Rhynchosporium agropyri</name>
    <dbReference type="NCBI Taxonomy" id="914238"/>
    <lineage>
        <taxon>Eukaryota</taxon>
        <taxon>Fungi</taxon>
        <taxon>Dikarya</taxon>
        <taxon>Ascomycota</taxon>
        <taxon>Pezizomycotina</taxon>
        <taxon>Leotiomycetes</taxon>
        <taxon>Helotiales</taxon>
        <taxon>Ploettnerulaceae</taxon>
        <taxon>Rhynchosporium</taxon>
    </lineage>
</organism>
<gene>
    <name evidence="3" type="ORF">RAG0_00171</name>
</gene>
<dbReference type="InterPro" id="IPR045518">
    <property type="entry name" value="2EXR"/>
</dbReference>
<accession>A0A1E1JRE5</accession>
<reference evidence="4" key="1">
    <citation type="submission" date="2016-03" db="EMBL/GenBank/DDBJ databases">
        <authorList>
            <person name="Guldener U."/>
        </authorList>
    </citation>
    <scope>NUCLEOTIDE SEQUENCE [LARGE SCALE GENOMIC DNA]</scope>
    <source>
        <strain evidence="4">04CH-RAC-A.6.1</strain>
    </source>
</reference>
<protein>
    <recommendedName>
        <fullName evidence="2">2EXR domain-containing protein</fullName>
    </recommendedName>
</protein>
<feature type="region of interest" description="Disordered" evidence="1">
    <location>
        <begin position="285"/>
        <end position="309"/>
    </location>
</feature>
<dbReference type="EMBL" id="FJUX01000001">
    <property type="protein sequence ID" value="CZS88417.1"/>
    <property type="molecule type" value="Genomic_DNA"/>
</dbReference>